<evidence type="ECO:0000313" key="15">
    <source>
        <dbReference type="Proteomes" id="UP000623419"/>
    </source>
</evidence>
<dbReference type="RefSeq" id="WP_188662121.1">
    <property type="nucleotide sequence ID" value="NZ_BMKC01000001.1"/>
</dbReference>
<keyword evidence="6 12" id="KW-1133">Transmembrane helix</keyword>
<name>A0ABQ1HF85_9GAMM</name>
<dbReference type="Proteomes" id="UP000623419">
    <property type="component" value="Unassembled WGS sequence"/>
</dbReference>
<keyword evidence="15" id="KW-1185">Reference proteome</keyword>
<sequence length="324" mass="36514">MPSDALPPSLSDHRVRLSQDAIAAVRSVSQGRVHWEPVRSLWFSGMALGAVVGGALTFSWSAFVLFVASTATVLLLGHSLGMHRKLVHDSFDCPRWLEYLLVWFGTQVGLAGPLSMVRTHDLRDFAQRLPDCHDFLAHRRSFLVDAWWQLHCELRLEDPPRIEIEARISDDAFLRFLERTWMWQHVVVALLLFAVGGWGFVFWGVCARVTAGVFGHWLVGYFAHNHGRMHHEVVGAAVQGHNVPLASLLTMGECWHNNHHAFPGSSRLGLYPGEWDPGWWALCGLRRLGLVSQLRLPADLLPRPELRRLPAGGHPYPSKVLFTE</sequence>
<evidence type="ECO:0000256" key="6">
    <source>
        <dbReference type="ARBA" id="ARBA00022989"/>
    </source>
</evidence>
<comment type="similarity">
    <text evidence="2">Belongs to the fatty acid desaturase type 2 family.</text>
</comment>
<keyword evidence="11" id="KW-0275">Fatty acid biosynthesis</keyword>
<comment type="subcellular location">
    <subcellularLocation>
        <location evidence="1">Membrane</location>
        <topology evidence="1">Multi-pass membrane protein</topology>
    </subcellularLocation>
</comment>
<keyword evidence="3" id="KW-0444">Lipid biosynthesis</keyword>
<keyword evidence="8" id="KW-0408">Iron</keyword>
<dbReference type="PANTHER" id="PTHR11351:SF31">
    <property type="entry name" value="DESATURASE 1, ISOFORM A-RELATED"/>
    <property type="match status" value="1"/>
</dbReference>
<evidence type="ECO:0000256" key="9">
    <source>
        <dbReference type="ARBA" id="ARBA00023098"/>
    </source>
</evidence>
<accession>A0ABQ1HF85</accession>
<dbReference type="Pfam" id="PF00487">
    <property type="entry name" value="FA_desaturase"/>
    <property type="match status" value="1"/>
</dbReference>
<keyword evidence="7" id="KW-0560">Oxidoreductase</keyword>
<gene>
    <name evidence="14" type="ORF">GCM10011521_11330</name>
</gene>
<comment type="caution">
    <text evidence="14">The sequence shown here is derived from an EMBL/GenBank/DDBJ whole genome shotgun (WGS) entry which is preliminary data.</text>
</comment>
<dbReference type="CDD" id="cd03505">
    <property type="entry name" value="Delta9-FADS-like"/>
    <property type="match status" value="1"/>
</dbReference>
<keyword evidence="4 12" id="KW-0812">Transmembrane</keyword>
<dbReference type="EMBL" id="BMKC01000001">
    <property type="protein sequence ID" value="GGA74862.1"/>
    <property type="molecule type" value="Genomic_DNA"/>
</dbReference>
<evidence type="ECO:0000256" key="2">
    <source>
        <dbReference type="ARBA" id="ARBA00008749"/>
    </source>
</evidence>
<evidence type="ECO:0000313" key="14">
    <source>
        <dbReference type="EMBL" id="GGA74862.1"/>
    </source>
</evidence>
<evidence type="ECO:0000256" key="3">
    <source>
        <dbReference type="ARBA" id="ARBA00022516"/>
    </source>
</evidence>
<protein>
    <recommendedName>
        <fullName evidence="13">Fatty acid desaturase domain-containing protein</fullName>
    </recommendedName>
</protein>
<feature type="transmembrane region" description="Helical" evidence="12">
    <location>
        <begin position="47"/>
        <end position="76"/>
    </location>
</feature>
<keyword evidence="9" id="KW-0443">Lipid metabolism</keyword>
<evidence type="ECO:0000256" key="10">
    <source>
        <dbReference type="ARBA" id="ARBA00023136"/>
    </source>
</evidence>
<evidence type="ECO:0000256" key="8">
    <source>
        <dbReference type="ARBA" id="ARBA00023004"/>
    </source>
</evidence>
<organism evidence="14 15">
    <name type="scientific">Arenimonas soli</name>
    <dbReference type="NCBI Taxonomy" id="2269504"/>
    <lineage>
        <taxon>Bacteria</taxon>
        <taxon>Pseudomonadati</taxon>
        <taxon>Pseudomonadota</taxon>
        <taxon>Gammaproteobacteria</taxon>
        <taxon>Lysobacterales</taxon>
        <taxon>Lysobacteraceae</taxon>
        <taxon>Arenimonas</taxon>
    </lineage>
</organism>
<evidence type="ECO:0000259" key="13">
    <source>
        <dbReference type="Pfam" id="PF00487"/>
    </source>
</evidence>
<evidence type="ECO:0000256" key="5">
    <source>
        <dbReference type="ARBA" id="ARBA00022832"/>
    </source>
</evidence>
<evidence type="ECO:0000256" key="12">
    <source>
        <dbReference type="SAM" id="Phobius"/>
    </source>
</evidence>
<dbReference type="PANTHER" id="PTHR11351">
    <property type="entry name" value="ACYL-COA DESATURASE"/>
    <property type="match status" value="1"/>
</dbReference>
<keyword evidence="10 12" id="KW-0472">Membrane</keyword>
<keyword evidence="5" id="KW-0276">Fatty acid metabolism</keyword>
<evidence type="ECO:0000256" key="11">
    <source>
        <dbReference type="ARBA" id="ARBA00023160"/>
    </source>
</evidence>
<evidence type="ECO:0000256" key="1">
    <source>
        <dbReference type="ARBA" id="ARBA00004141"/>
    </source>
</evidence>
<proteinExistence type="inferred from homology"/>
<feature type="transmembrane region" description="Helical" evidence="12">
    <location>
        <begin position="185"/>
        <end position="205"/>
    </location>
</feature>
<feature type="domain" description="Fatty acid desaturase" evidence="13">
    <location>
        <begin position="59"/>
        <end position="264"/>
    </location>
</feature>
<dbReference type="InterPro" id="IPR015876">
    <property type="entry name" value="Acyl-CoA_DS"/>
</dbReference>
<reference evidence="15" key="1">
    <citation type="journal article" date="2019" name="Int. J. Syst. Evol. Microbiol.">
        <title>The Global Catalogue of Microorganisms (GCM) 10K type strain sequencing project: providing services to taxonomists for standard genome sequencing and annotation.</title>
        <authorList>
            <consortium name="The Broad Institute Genomics Platform"/>
            <consortium name="The Broad Institute Genome Sequencing Center for Infectious Disease"/>
            <person name="Wu L."/>
            <person name="Ma J."/>
        </authorList>
    </citation>
    <scope>NUCLEOTIDE SEQUENCE [LARGE SCALE GENOMIC DNA]</scope>
    <source>
        <strain evidence="15">CGMCC 1.15905</strain>
    </source>
</reference>
<evidence type="ECO:0000256" key="4">
    <source>
        <dbReference type="ARBA" id="ARBA00022692"/>
    </source>
</evidence>
<evidence type="ECO:0000256" key="7">
    <source>
        <dbReference type="ARBA" id="ARBA00023002"/>
    </source>
</evidence>
<dbReference type="InterPro" id="IPR005804">
    <property type="entry name" value="FA_desaturase_dom"/>
</dbReference>